<dbReference type="GeneID" id="5038830"/>
<evidence type="ECO:0000259" key="1">
    <source>
        <dbReference type="Pfam" id="PF00134"/>
    </source>
</evidence>
<dbReference type="HOGENOM" id="CLU_2693103_0_0_1"/>
<dbReference type="Pfam" id="PF00134">
    <property type="entry name" value="Cyclin_N"/>
    <property type="match status" value="1"/>
</dbReference>
<keyword evidence="3" id="KW-1185">Reference proteome</keyword>
<organism evidence="2 3">
    <name type="scientific">Paramecium tetraurelia</name>
    <dbReference type="NCBI Taxonomy" id="5888"/>
    <lineage>
        <taxon>Eukaryota</taxon>
        <taxon>Sar</taxon>
        <taxon>Alveolata</taxon>
        <taxon>Ciliophora</taxon>
        <taxon>Intramacronucleata</taxon>
        <taxon>Oligohymenophorea</taxon>
        <taxon>Peniculida</taxon>
        <taxon>Parameciidae</taxon>
        <taxon>Paramecium</taxon>
    </lineage>
</organism>
<gene>
    <name evidence="2" type="ORF">GSPATT00019365001</name>
</gene>
<dbReference type="InParanoid" id="A0DRI1"/>
<dbReference type="OrthoDB" id="4062651at2759"/>
<feature type="domain" description="Cyclin N-terminal" evidence="1">
    <location>
        <begin position="3"/>
        <end position="74"/>
    </location>
</feature>
<dbReference type="Gene3D" id="1.10.472.10">
    <property type="entry name" value="Cyclin-like"/>
    <property type="match status" value="1"/>
</dbReference>
<evidence type="ECO:0000313" key="2">
    <source>
        <dbReference type="EMBL" id="CAK85648.1"/>
    </source>
</evidence>
<reference evidence="2 3" key="1">
    <citation type="journal article" date="2006" name="Nature">
        <title>Global trends of whole-genome duplications revealed by the ciliate Paramecium tetraurelia.</title>
        <authorList>
            <consortium name="Genoscope"/>
            <person name="Aury J.-M."/>
            <person name="Jaillon O."/>
            <person name="Duret L."/>
            <person name="Noel B."/>
            <person name="Jubin C."/>
            <person name="Porcel B.M."/>
            <person name="Segurens B."/>
            <person name="Daubin V."/>
            <person name="Anthouard V."/>
            <person name="Aiach N."/>
            <person name="Arnaiz O."/>
            <person name="Billaut A."/>
            <person name="Beisson J."/>
            <person name="Blanc I."/>
            <person name="Bouhouche K."/>
            <person name="Camara F."/>
            <person name="Duharcourt S."/>
            <person name="Guigo R."/>
            <person name="Gogendeau D."/>
            <person name="Katinka M."/>
            <person name="Keller A.-M."/>
            <person name="Kissmehl R."/>
            <person name="Klotz C."/>
            <person name="Koll F."/>
            <person name="Le Moue A."/>
            <person name="Lepere C."/>
            <person name="Malinsky S."/>
            <person name="Nowacki M."/>
            <person name="Nowak J.K."/>
            <person name="Plattner H."/>
            <person name="Poulain J."/>
            <person name="Ruiz F."/>
            <person name="Serrano V."/>
            <person name="Zagulski M."/>
            <person name="Dessen P."/>
            <person name="Betermier M."/>
            <person name="Weissenbach J."/>
            <person name="Scarpelli C."/>
            <person name="Schachter V."/>
            <person name="Sperling L."/>
            <person name="Meyer E."/>
            <person name="Cohen J."/>
            <person name="Wincker P."/>
        </authorList>
    </citation>
    <scope>NUCLEOTIDE SEQUENCE [LARGE SCALE GENOMIC DNA]</scope>
    <source>
        <strain evidence="2 3">Stock d4-2</strain>
    </source>
</reference>
<accession>A0DRI1</accession>
<dbReference type="InterPro" id="IPR036915">
    <property type="entry name" value="Cyclin-like_sf"/>
</dbReference>
<dbReference type="Proteomes" id="UP000000600">
    <property type="component" value="Unassembled WGS sequence"/>
</dbReference>
<name>A0DRI1_PARTE</name>
<dbReference type="RefSeq" id="XP_001453045.1">
    <property type="nucleotide sequence ID" value="XM_001453008.1"/>
</dbReference>
<sequence>MDEKLLLSIIYIDLALSSMKIRRINLQLIGVTSLKLAEYYVQGILKQENCNAYAYITADEYNEKQIINMEQQIL</sequence>
<evidence type="ECO:0000313" key="3">
    <source>
        <dbReference type="Proteomes" id="UP000000600"/>
    </source>
</evidence>
<dbReference type="AlphaFoldDB" id="A0DRI1"/>
<dbReference type="SUPFAM" id="SSF47954">
    <property type="entry name" value="Cyclin-like"/>
    <property type="match status" value="1"/>
</dbReference>
<dbReference type="EMBL" id="CT868541">
    <property type="protein sequence ID" value="CAK85648.1"/>
    <property type="molecule type" value="Genomic_DNA"/>
</dbReference>
<dbReference type="KEGG" id="ptm:GSPATT00019365001"/>
<protein>
    <recommendedName>
        <fullName evidence="1">Cyclin N-terminal domain-containing protein</fullName>
    </recommendedName>
</protein>
<proteinExistence type="predicted"/>
<dbReference type="InterPro" id="IPR006671">
    <property type="entry name" value="Cyclin_N"/>
</dbReference>